<evidence type="ECO:0000313" key="2">
    <source>
        <dbReference type="EMBL" id="GHC39757.1"/>
    </source>
</evidence>
<dbReference type="InterPro" id="IPR036866">
    <property type="entry name" value="RibonucZ/Hydroxyglut_hydro"/>
</dbReference>
<feature type="region of interest" description="Disordered" evidence="1">
    <location>
        <begin position="727"/>
        <end position="752"/>
    </location>
</feature>
<accession>A0A918WED1</accession>
<evidence type="ECO:0000313" key="3">
    <source>
        <dbReference type="Proteomes" id="UP000646244"/>
    </source>
</evidence>
<reference evidence="2" key="2">
    <citation type="submission" date="2020-09" db="EMBL/GenBank/DDBJ databases">
        <authorList>
            <person name="Sun Q."/>
            <person name="Ohkuma M."/>
        </authorList>
    </citation>
    <scope>NUCLEOTIDE SEQUENCE</scope>
    <source>
        <strain evidence="2">JCM 4633</strain>
    </source>
</reference>
<proteinExistence type="predicted"/>
<dbReference type="Gene3D" id="3.60.15.10">
    <property type="entry name" value="Ribonuclease Z/Hydroxyacylglutathione hydrolase-like"/>
    <property type="match status" value="2"/>
</dbReference>
<protein>
    <submittedName>
        <fullName evidence="2">Uncharacterized protein</fullName>
    </submittedName>
</protein>
<dbReference type="PANTHER" id="PTHR30619:SF1">
    <property type="entry name" value="RECOMBINATION PROTEIN 2"/>
    <property type="match status" value="1"/>
</dbReference>
<name>A0A918WED1_STRCJ</name>
<organism evidence="2 3">
    <name type="scientific">Streptomyces cinnamoneus</name>
    <name type="common">Streptoverticillium cinnamoneum</name>
    <dbReference type="NCBI Taxonomy" id="53446"/>
    <lineage>
        <taxon>Bacteria</taxon>
        <taxon>Bacillati</taxon>
        <taxon>Actinomycetota</taxon>
        <taxon>Actinomycetes</taxon>
        <taxon>Kitasatosporales</taxon>
        <taxon>Streptomycetaceae</taxon>
        <taxon>Streptomyces</taxon>
        <taxon>Streptomyces cinnamoneus group</taxon>
    </lineage>
</organism>
<dbReference type="SUPFAM" id="SSF56281">
    <property type="entry name" value="Metallo-hydrolase/oxidoreductase"/>
    <property type="match status" value="1"/>
</dbReference>
<dbReference type="InterPro" id="IPR052159">
    <property type="entry name" value="Competence_DNA_uptake"/>
</dbReference>
<comment type="caution">
    <text evidence="2">The sequence shown here is derived from an EMBL/GenBank/DDBJ whole genome shotgun (WGS) entry which is preliminary data.</text>
</comment>
<dbReference type="Proteomes" id="UP000646244">
    <property type="component" value="Unassembled WGS sequence"/>
</dbReference>
<feature type="region of interest" description="Disordered" evidence="1">
    <location>
        <begin position="671"/>
        <end position="702"/>
    </location>
</feature>
<reference evidence="2" key="1">
    <citation type="journal article" date="2014" name="Int. J. Syst. Evol. Microbiol.">
        <title>Complete genome sequence of Corynebacterium casei LMG S-19264T (=DSM 44701T), isolated from a smear-ripened cheese.</title>
        <authorList>
            <consortium name="US DOE Joint Genome Institute (JGI-PGF)"/>
            <person name="Walter F."/>
            <person name="Albersmeier A."/>
            <person name="Kalinowski J."/>
            <person name="Ruckert C."/>
        </authorList>
    </citation>
    <scope>NUCLEOTIDE SEQUENCE</scope>
    <source>
        <strain evidence="2">JCM 4633</strain>
    </source>
</reference>
<feature type="region of interest" description="Disordered" evidence="1">
    <location>
        <begin position="213"/>
        <end position="232"/>
    </location>
</feature>
<sequence length="780" mass="84962">MPVEVVFFNVGQGDCTFLHFYEPGPGGTRISKRTVLLDCGTFSGCDVPPGRTSAPVASGTDRARLLAHLRHEIGTRITENGGVLDALLISHPDQDHYRNLEDILCHLDAKTKLPTGKLQYQVGQVWYSCDPDNYREGNARGAKGKGGDGKGFVGRLLTEPAASACPDHPAHKVHSMPLRVQSPSDPVALFPPKVIGAEPELPNLFLVSSQPFGPHPDKWSPTGAGKSPDAGNKLKHPAQVIPPSTLPKEAELAKLLDRLLDVSDAVKSLRTSTPRTLSGDLLEQRLLAEGRTEFGNRFLKSLASDTERKAAKDKATLAVRNAGTGAPRWLIRSAKDSKEAADRQKEWFAAEGVRKLGSDYVAAGHQKEFDAYVDSLRSTTYTMGDDEYEDHLETAAVRKVTEDFLAKEPSGVIDHVVALYAADIAKERKDSNTALGPVNAKVVDRNKKTDADNTAVEKDDKFAPLPTPPALTGDVTADNTAIGTYNEQVHRYNADVAAFNDKHAADGKRKIPLDTMSKLRPVPSGDDLTELAKAKLFAEYTEELLTDYRKKTHDQWVGGHKTDWANASSMVFVLKGKPGADGKHQQVWLMADAVMINEDLLRSRYTGDAFVDHARNRWLKVGHHGSGTSTSAAWITFLKPTGMFVSSGKKDYHIPKASHFQDTVITAWNKTSPPVIAPPDKQPGATKPDPSPTAPQHDYAYWQDPDAKNPDFALVWKSTPLALGTSLTPTASDKATAAKKPKPGPGPSAAKKRKLMDFEGQGTDWHLILDDAGGFELWHH</sequence>
<dbReference type="EMBL" id="BMVB01000003">
    <property type="protein sequence ID" value="GHC39757.1"/>
    <property type="molecule type" value="Genomic_DNA"/>
</dbReference>
<evidence type="ECO:0000256" key="1">
    <source>
        <dbReference type="SAM" id="MobiDB-lite"/>
    </source>
</evidence>
<dbReference type="PANTHER" id="PTHR30619">
    <property type="entry name" value="DNA INTERNALIZATION/COMPETENCE PROTEIN COMEC/REC2"/>
    <property type="match status" value="1"/>
</dbReference>
<gene>
    <name evidence="2" type="ORF">GCM10010507_12120</name>
</gene>
<dbReference type="RefSeq" id="WP_190108579.1">
    <property type="nucleotide sequence ID" value="NZ_BMVB01000003.1"/>
</dbReference>
<dbReference type="AlphaFoldDB" id="A0A918WED1"/>